<dbReference type="InterPro" id="IPR000014">
    <property type="entry name" value="PAS"/>
</dbReference>
<dbReference type="EMBL" id="SWBM01000012">
    <property type="protein sequence ID" value="TKC13849.1"/>
    <property type="molecule type" value="Genomic_DNA"/>
</dbReference>
<dbReference type="SMART" id="SM00091">
    <property type="entry name" value="PAS"/>
    <property type="match status" value="1"/>
</dbReference>
<comment type="subcellular location">
    <subcellularLocation>
        <location evidence="2">Cell membrane</location>
        <topology evidence="2">Multi-pass membrane protein</topology>
    </subcellularLocation>
</comment>
<evidence type="ECO:0000256" key="13">
    <source>
        <dbReference type="ARBA" id="ARBA00023136"/>
    </source>
</evidence>
<dbReference type="GO" id="GO:0000155">
    <property type="term" value="F:phosphorelay sensor kinase activity"/>
    <property type="evidence" value="ECO:0007669"/>
    <property type="project" value="InterPro"/>
</dbReference>
<evidence type="ECO:0000313" key="17">
    <source>
        <dbReference type="EMBL" id="TKC13849.1"/>
    </source>
</evidence>
<dbReference type="CDD" id="cd00130">
    <property type="entry name" value="PAS"/>
    <property type="match status" value="1"/>
</dbReference>
<evidence type="ECO:0000256" key="14">
    <source>
        <dbReference type="SAM" id="Phobius"/>
    </source>
</evidence>
<dbReference type="FunFam" id="1.10.287.130:FF:000011">
    <property type="entry name" value="Sensor histidine kinase DcuS"/>
    <property type="match status" value="1"/>
</dbReference>
<dbReference type="InterPro" id="IPR036890">
    <property type="entry name" value="HATPase_C_sf"/>
</dbReference>
<dbReference type="FunFam" id="3.30.450.20:FF:000018">
    <property type="entry name" value="Sensor histidine kinase DcuS"/>
    <property type="match status" value="1"/>
</dbReference>
<keyword evidence="8" id="KW-0547">Nucleotide-binding</keyword>
<dbReference type="GO" id="GO:0005886">
    <property type="term" value="C:plasma membrane"/>
    <property type="evidence" value="ECO:0007669"/>
    <property type="project" value="UniProtKB-SubCell"/>
</dbReference>
<feature type="transmembrane region" description="Helical" evidence="14">
    <location>
        <begin position="179"/>
        <end position="201"/>
    </location>
</feature>
<feature type="domain" description="PAS" evidence="16">
    <location>
        <begin position="216"/>
        <end position="252"/>
    </location>
</feature>
<dbReference type="SUPFAM" id="SSF103190">
    <property type="entry name" value="Sensory domain-like"/>
    <property type="match status" value="1"/>
</dbReference>
<dbReference type="Pfam" id="PF14689">
    <property type="entry name" value="SPOB_a"/>
    <property type="match status" value="1"/>
</dbReference>
<name>A0A4U1CW19_9BACI</name>
<dbReference type="PROSITE" id="PS50112">
    <property type="entry name" value="PAS"/>
    <property type="match status" value="1"/>
</dbReference>
<dbReference type="InterPro" id="IPR016120">
    <property type="entry name" value="Sig_transdc_His_kin_SpoOB"/>
</dbReference>
<dbReference type="SUPFAM" id="SSF55890">
    <property type="entry name" value="Sporulation response regulatory protein Spo0B"/>
    <property type="match status" value="1"/>
</dbReference>
<dbReference type="SMART" id="SM00387">
    <property type="entry name" value="HATPase_c"/>
    <property type="match status" value="1"/>
</dbReference>
<dbReference type="PROSITE" id="PS50109">
    <property type="entry name" value="HIS_KIN"/>
    <property type="match status" value="1"/>
</dbReference>
<evidence type="ECO:0000256" key="7">
    <source>
        <dbReference type="ARBA" id="ARBA00022692"/>
    </source>
</evidence>
<dbReference type="InterPro" id="IPR004358">
    <property type="entry name" value="Sig_transdc_His_kin-like_C"/>
</dbReference>
<dbReference type="SUPFAM" id="SSF55874">
    <property type="entry name" value="ATPase domain of HSP90 chaperone/DNA topoisomerase II/histidine kinase"/>
    <property type="match status" value="1"/>
</dbReference>
<keyword evidence="6 17" id="KW-0808">Transferase</keyword>
<evidence type="ECO:0000256" key="10">
    <source>
        <dbReference type="ARBA" id="ARBA00022840"/>
    </source>
</evidence>
<comment type="caution">
    <text evidence="17">The sequence shown here is derived from an EMBL/GenBank/DDBJ whole genome shotgun (WGS) entry which is preliminary data.</text>
</comment>
<feature type="transmembrane region" description="Helical" evidence="14">
    <location>
        <begin position="15"/>
        <end position="36"/>
    </location>
</feature>
<evidence type="ECO:0000259" key="15">
    <source>
        <dbReference type="PROSITE" id="PS50109"/>
    </source>
</evidence>
<keyword evidence="9 17" id="KW-0418">Kinase</keyword>
<keyword evidence="13 14" id="KW-0472">Membrane</keyword>
<dbReference type="EC" id="2.7.13.3" evidence="3"/>
<dbReference type="Gene3D" id="3.30.565.10">
    <property type="entry name" value="Histidine kinase-like ATPase, C-terminal domain"/>
    <property type="match status" value="1"/>
</dbReference>
<gene>
    <name evidence="17" type="primary">dcuS</name>
    <name evidence="17" type="ORF">FA727_22935</name>
</gene>
<evidence type="ECO:0000256" key="11">
    <source>
        <dbReference type="ARBA" id="ARBA00022989"/>
    </source>
</evidence>
<sequence length="536" mass="59743">MRCFHMKWKKMKLKYMIILLVSIVVSFSILVTGYFINSTISARIVASQEEKALNVSRMIAQTPTIIDALKEETSVPTIQNFTRKIQTSTNVEFIVVLDMNGIRKSHPDSSKIGEKFVGGDEKDVLVGKEYSSISEGTLGKLLRAFTPIFDQNHQQIGAVAVGISLERISLVLSMIRKNIFLGIGIGMIFGTICAVLLSYFVKRVLLGLEPSEIARILNERQALIESVHEGIIAVDQDGNITLVNKSAMNLFGKLGLKDNPIGKKVDSYLINSKLKQTLKTGKPYLDQEQLVNGSEVMSNTVPIIVDGEIVGAVNTLRDKSEIKQLAEQLTGVQLYADALRAQSHEFMNQLHCILGMIHLKEYSELEKFIEKTVEDTQNDIRNITKKLNEPALVGFLLGKLSYAREKGIQFELSIQNMFPGFKDPQFSHDLITIIGNLIDNAMDASQKGVHKHIVLLLDFQSSNIIVEMRDFGEGISKEHEPMLFEKGFSTKGEHRGYGLFLVKQSIEKLKGSIKISSSKSEGSIFTVTIPYILEGE</sequence>
<evidence type="ECO:0000256" key="5">
    <source>
        <dbReference type="ARBA" id="ARBA00022553"/>
    </source>
</evidence>
<keyword evidence="11 14" id="KW-1133">Transmembrane helix</keyword>
<dbReference type="InterPro" id="IPR029151">
    <property type="entry name" value="Sensor-like_sf"/>
</dbReference>
<keyword evidence="4" id="KW-1003">Cell membrane</keyword>
<keyword evidence="5" id="KW-0597">Phosphoprotein</keyword>
<comment type="catalytic activity">
    <reaction evidence="1">
        <text>ATP + protein L-histidine = ADP + protein N-phospho-L-histidine.</text>
        <dbReference type="EC" id="2.7.13.3"/>
    </reaction>
</comment>
<evidence type="ECO:0000256" key="2">
    <source>
        <dbReference type="ARBA" id="ARBA00004651"/>
    </source>
</evidence>
<dbReference type="Pfam" id="PF02518">
    <property type="entry name" value="HATPase_c"/>
    <property type="match status" value="1"/>
</dbReference>
<proteinExistence type="predicted"/>
<keyword evidence="18" id="KW-1185">Reference proteome</keyword>
<dbReference type="Proteomes" id="UP000307756">
    <property type="component" value="Unassembled WGS sequence"/>
</dbReference>
<protein>
    <recommendedName>
        <fullName evidence="3">histidine kinase</fullName>
        <ecNumber evidence="3">2.7.13.3</ecNumber>
    </recommendedName>
</protein>
<keyword evidence="7 14" id="KW-0812">Transmembrane</keyword>
<dbReference type="PRINTS" id="PR00344">
    <property type="entry name" value="BCTRLSENSOR"/>
</dbReference>
<dbReference type="Gene3D" id="1.10.287.130">
    <property type="match status" value="1"/>
</dbReference>
<feature type="domain" description="Histidine kinase" evidence="15">
    <location>
        <begin position="341"/>
        <end position="533"/>
    </location>
</feature>
<dbReference type="InterPro" id="IPR039506">
    <property type="entry name" value="SPOB_a"/>
</dbReference>
<evidence type="ECO:0000256" key="9">
    <source>
        <dbReference type="ARBA" id="ARBA00022777"/>
    </source>
</evidence>
<evidence type="ECO:0000256" key="3">
    <source>
        <dbReference type="ARBA" id="ARBA00012438"/>
    </source>
</evidence>
<dbReference type="InterPro" id="IPR033463">
    <property type="entry name" value="sCache_3"/>
</dbReference>
<dbReference type="GO" id="GO:0005524">
    <property type="term" value="F:ATP binding"/>
    <property type="evidence" value="ECO:0007669"/>
    <property type="project" value="UniProtKB-KW"/>
</dbReference>
<reference evidence="17 18" key="1">
    <citation type="journal article" date="2011" name="J. Microbiol.">
        <title>Bacillus kyonggiensis sp. nov., isolated from soil of a lettuce field.</title>
        <authorList>
            <person name="Dong K."/>
            <person name="Lee S."/>
        </authorList>
    </citation>
    <scope>NUCLEOTIDE SEQUENCE [LARGE SCALE GENOMIC DNA]</scope>
    <source>
        <strain evidence="17 18">NB22</strain>
    </source>
</reference>
<evidence type="ECO:0000256" key="12">
    <source>
        <dbReference type="ARBA" id="ARBA00023012"/>
    </source>
</evidence>
<dbReference type="Gene3D" id="3.30.450.20">
    <property type="entry name" value="PAS domain"/>
    <property type="match status" value="2"/>
</dbReference>
<dbReference type="NCBIfam" id="NF008298">
    <property type="entry name" value="PRK11086.1"/>
    <property type="match status" value="1"/>
</dbReference>
<keyword evidence="12" id="KW-0902">Two-component regulatory system</keyword>
<evidence type="ECO:0000256" key="6">
    <source>
        <dbReference type="ARBA" id="ARBA00022679"/>
    </source>
</evidence>
<dbReference type="NCBIfam" id="TIGR00229">
    <property type="entry name" value="sensory_box"/>
    <property type="match status" value="1"/>
</dbReference>
<dbReference type="InterPro" id="IPR005467">
    <property type="entry name" value="His_kinase_dom"/>
</dbReference>
<dbReference type="GO" id="GO:0006355">
    <property type="term" value="P:regulation of DNA-templated transcription"/>
    <property type="evidence" value="ECO:0007669"/>
    <property type="project" value="InterPro"/>
</dbReference>
<evidence type="ECO:0000313" key="18">
    <source>
        <dbReference type="Proteomes" id="UP000307756"/>
    </source>
</evidence>
<dbReference type="SUPFAM" id="SSF55785">
    <property type="entry name" value="PYP-like sensor domain (PAS domain)"/>
    <property type="match status" value="1"/>
</dbReference>
<accession>A0A4U1CW19</accession>
<evidence type="ECO:0000256" key="4">
    <source>
        <dbReference type="ARBA" id="ARBA00022475"/>
    </source>
</evidence>
<evidence type="ECO:0000256" key="8">
    <source>
        <dbReference type="ARBA" id="ARBA00022741"/>
    </source>
</evidence>
<dbReference type="AlphaFoldDB" id="A0A4U1CW19"/>
<dbReference type="Pfam" id="PF17203">
    <property type="entry name" value="sCache_3_2"/>
    <property type="match status" value="1"/>
</dbReference>
<dbReference type="Pfam" id="PF00989">
    <property type="entry name" value="PAS"/>
    <property type="match status" value="1"/>
</dbReference>
<dbReference type="PANTHER" id="PTHR43547:SF10">
    <property type="entry name" value="SENSOR HISTIDINE KINASE DCUS"/>
    <property type="match status" value="1"/>
</dbReference>
<evidence type="ECO:0000256" key="1">
    <source>
        <dbReference type="ARBA" id="ARBA00000085"/>
    </source>
</evidence>
<evidence type="ECO:0000259" key="16">
    <source>
        <dbReference type="PROSITE" id="PS50112"/>
    </source>
</evidence>
<dbReference type="InterPro" id="IPR003594">
    <property type="entry name" value="HATPase_dom"/>
</dbReference>
<dbReference type="PANTHER" id="PTHR43547">
    <property type="entry name" value="TWO-COMPONENT HISTIDINE KINASE"/>
    <property type="match status" value="1"/>
</dbReference>
<dbReference type="InterPro" id="IPR013767">
    <property type="entry name" value="PAS_fold"/>
</dbReference>
<dbReference type="InterPro" id="IPR035965">
    <property type="entry name" value="PAS-like_dom_sf"/>
</dbReference>
<organism evidence="17 18">
    <name type="scientific">Robertmurraya kyonggiensis</name>
    <dbReference type="NCBI Taxonomy" id="1037680"/>
    <lineage>
        <taxon>Bacteria</taxon>
        <taxon>Bacillati</taxon>
        <taxon>Bacillota</taxon>
        <taxon>Bacilli</taxon>
        <taxon>Bacillales</taxon>
        <taxon>Bacillaceae</taxon>
        <taxon>Robertmurraya</taxon>
    </lineage>
</organism>
<keyword evidence="10" id="KW-0067">ATP-binding</keyword>